<evidence type="ECO:0000313" key="2">
    <source>
        <dbReference type="Proteomes" id="UP000315295"/>
    </source>
</evidence>
<protein>
    <submittedName>
        <fullName evidence="1">Uncharacterized protein</fullName>
    </submittedName>
</protein>
<dbReference type="AlphaFoldDB" id="A0A540KZG2"/>
<name>A0A540KZG2_MALBA</name>
<gene>
    <name evidence="1" type="ORF">C1H46_034833</name>
</gene>
<accession>A0A540KZG2</accession>
<evidence type="ECO:0000313" key="1">
    <source>
        <dbReference type="EMBL" id="TQD79608.1"/>
    </source>
</evidence>
<organism evidence="1 2">
    <name type="scientific">Malus baccata</name>
    <name type="common">Siberian crab apple</name>
    <name type="synonym">Pyrus baccata</name>
    <dbReference type="NCBI Taxonomy" id="106549"/>
    <lineage>
        <taxon>Eukaryota</taxon>
        <taxon>Viridiplantae</taxon>
        <taxon>Streptophyta</taxon>
        <taxon>Embryophyta</taxon>
        <taxon>Tracheophyta</taxon>
        <taxon>Spermatophyta</taxon>
        <taxon>Magnoliopsida</taxon>
        <taxon>eudicotyledons</taxon>
        <taxon>Gunneridae</taxon>
        <taxon>Pentapetalae</taxon>
        <taxon>rosids</taxon>
        <taxon>fabids</taxon>
        <taxon>Rosales</taxon>
        <taxon>Rosaceae</taxon>
        <taxon>Amygdaloideae</taxon>
        <taxon>Maleae</taxon>
        <taxon>Malus</taxon>
    </lineage>
</organism>
<sequence>MTDVTTRVPLSLEKTMDILKSAIFASKFLLHWDCSPLLMQFSYWIPFSSELKY</sequence>
<keyword evidence="2" id="KW-1185">Reference proteome</keyword>
<proteinExistence type="predicted"/>
<comment type="caution">
    <text evidence="1">The sequence shown here is derived from an EMBL/GenBank/DDBJ whole genome shotgun (WGS) entry which is preliminary data.</text>
</comment>
<dbReference type="EMBL" id="VIEB01000848">
    <property type="protein sequence ID" value="TQD79608.1"/>
    <property type="molecule type" value="Genomic_DNA"/>
</dbReference>
<dbReference type="Proteomes" id="UP000315295">
    <property type="component" value="Unassembled WGS sequence"/>
</dbReference>
<reference evidence="1 2" key="1">
    <citation type="journal article" date="2019" name="G3 (Bethesda)">
        <title>Sequencing of a Wild Apple (Malus baccata) Genome Unravels the Differences Between Cultivated and Wild Apple Species Regarding Disease Resistance and Cold Tolerance.</title>
        <authorList>
            <person name="Chen X."/>
        </authorList>
    </citation>
    <scope>NUCLEOTIDE SEQUENCE [LARGE SCALE GENOMIC DNA]</scope>
    <source>
        <strain evidence="2">cv. Shandingzi</strain>
        <tissue evidence="1">Leaves</tissue>
    </source>
</reference>